<evidence type="ECO:0000256" key="1">
    <source>
        <dbReference type="SAM" id="Phobius"/>
    </source>
</evidence>
<dbReference type="Proteomes" id="UP000319478">
    <property type="component" value="Unassembled WGS sequence"/>
</dbReference>
<gene>
    <name evidence="2" type="ORF">GHA01_26560</name>
</gene>
<feature type="transmembrane region" description="Helical" evidence="1">
    <location>
        <begin position="374"/>
        <end position="395"/>
    </location>
</feature>
<keyword evidence="1" id="KW-0812">Transmembrane</keyword>
<sequence length="473" mass="52639">MKLLDFERYRETREKRAYAPLMLVLTALYLVFELAFNARLLDITGSFATRRDVDAIEFYGRLISSLALTLAFWGMILRRANATYQARPNVIRALFLSTIILMPAAYYGEKALLNRIVAHSTGEQRRDAMFLQYIKRDIVHNEMDPQKIRLDAETRQSPAGKAFLSILPLMGLSVSEGAKQQAEAAVKEAMAKTVRHDTGGTDGHVFNEQFAGPAIQIRARFNRYEDLATTYLRNGRSSVARMAYMNALGRDVTGEREFIPPGLSFAAFANLPPCVAMMRQALHVPDDIPISANMTAEQFASEVRTPMVTREVERRISELDFPADTFVDGQEHAQIGREAMEAVIAPALALVFSVLGALVHLYKSTFYLLYSARTPTGVAHAVVSCMLIAVIIALIRSPNDITRSDLFSSLETQVNAASPWGLGHVLNTSIRWMIQAQPHLYPLNEADRRLLHLTFGTRDIDTTEAGTGVKAPA</sequence>
<organism evidence="2 3">
    <name type="scientific">Novacetimonas hansenii</name>
    <name type="common">Komagataeibacter hansenii</name>
    <dbReference type="NCBI Taxonomy" id="436"/>
    <lineage>
        <taxon>Bacteria</taxon>
        <taxon>Pseudomonadati</taxon>
        <taxon>Pseudomonadota</taxon>
        <taxon>Alphaproteobacteria</taxon>
        <taxon>Acetobacterales</taxon>
        <taxon>Acetobacteraceae</taxon>
        <taxon>Novacetimonas</taxon>
    </lineage>
</organism>
<reference evidence="2 3" key="1">
    <citation type="submission" date="2019-06" db="EMBL/GenBank/DDBJ databases">
        <title>Whole genome shotgun sequence of Komagataeibacter hansenii NBRC 14820.</title>
        <authorList>
            <person name="Hosoyama A."/>
            <person name="Uohara A."/>
            <person name="Ohji S."/>
            <person name="Ichikawa N."/>
        </authorList>
    </citation>
    <scope>NUCLEOTIDE SEQUENCE [LARGE SCALE GENOMIC DNA]</scope>
    <source>
        <strain evidence="2 3">NBRC 14820</strain>
    </source>
</reference>
<comment type="caution">
    <text evidence="2">The sequence shown here is derived from an EMBL/GenBank/DDBJ whole genome shotgun (WGS) entry which is preliminary data.</text>
</comment>
<evidence type="ECO:0000313" key="2">
    <source>
        <dbReference type="EMBL" id="GEC64807.1"/>
    </source>
</evidence>
<name>A0ABQ0SHM7_NOVHA</name>
<feature type="transmembrane region" description="Helical" evidence="1">
    <location>
        <begin position="21"/>
        <end position="38"/>
    </location>
</feature>
<protein>
    <submittedName>
        <fullName evidence="2">Uncharacterized protein</fullName>
    </submittedName>
</protein>
<feature type="transmembrane region" description="Helical" evidence="1">
    <location>
        <begin position="58"/>
        <end position="77"/>
    </location>
</feature>
<keyword evidence="3" id="KW-1185">Reference proteome</keyword>
<keyword evidence="1" id="KW-0472">Membrane</keyword>
<keyword evidence="1" id="KW-1133">Transmembrane helix</keyword>
<feature type="transmembrane region" description="Helical" evidence="1">
    <location>
        <begin position="343"/>
        <end position="362"/>
    </location>
</feature>
<evidence type="ECO:0000313" key="3">
    <source>
        <dbReference type="Proteomes" id="UP000319478"/>
    </source>
</evidence>
<proteinExistence type="predicted"/>
<dbReference type="RefSeq" id="WP_003621821.1">
    <property type="nucleotide sequence ID" value="NZ_BJNN01000138.1"/>
</dbReference>
<dbReference type="EMBL" id="BJNN01000138">
    <property type="protein sequence ID" value="GEC64807.1"/>
    <property type="molecule type" value="Genomic_DNA"/>
</dbReference>
<accession>A0ABQ0SHM7</accession>